<dbReference type="InterPro" id="IPR027417">
    <property type="entry name" value="P-loop_NTPase"/>
</dbReference>
<reference evidence="2 3" key="1">
    <citation type="submission" date="2023-02" db="EMBL/GenBank/DDBJ databases">
        <title>Evolution of Hrp T3SS in non-pathogenic Pseudomonas fluorescens.</title>
        <authorList>
            <person name="Liao K."/>
            <person name="Wei H."/>
            <person name="Gu Y."/>
        </authorList>
    </citation>
    <scope>NUCLEOTIDE SEQUENCE [LARGE SCALE GENOMIC DNA]</scope>
    <source>
        <strain evidence="2 3">FP2043</strain>
    </source>
</reference>
<dbReference type="Proteomes" id="UP001236748">
    <property type="component" value="Chromosome"/>
</dbReference>
<dbReference type="SUPFAM" id="SSF52540">
    <property type="entry name" value="P-loop containing nucleoside triphosphate hydrolases"/>
    <property type="match status" value="1"/>
</dbReference>
<gene>
    <name evidence="2" type="ORF">PSH67_15405</name>
</gene>
<dbReference type="Pfam" id="PF07693">
    <property type="entry name" value="KAP_NTPase"/>
    <property type="match status" value="1"/>
</dbReference>
<organism evidence="2 3">
    <name type="scientific">Pseudomonas lurida</name>
    <dbReference type="NCBI Taxonomy" id="244566"/>
    <lineage>
        <taxon>Bacteria</taxon>
        <taxon>Pseudomonadati</taxon>
        <taxon>Pseudomonadota</taxon>
        <taxon>Gammaproteobacteria</taxon>
        <taxon>Pseudomonadales</taxon>
        <taxon>Pseudomonadaceae</taxon>
        <taxon>Pseudomonas</taxon>
    </lineage>
</organism>
<evidence type="ECO:0000313" key="2">
    <source>
        <dbReference type="EMBL" id="WLH04246.1"/>
    </source>
</evidence>
<keyword evidence="3" id="KW-1185">Reference proteome</keyword>
<evidence type="ECO:0000259" key="1">
    <source>
        <dbReference type="Pfam" id="PF07693"/>
    </source>
</evidence>
<accession>A0ABY9FLN1</accession>
<feature type="domain" description="KAP NTPase" evidence="1">
    <location>
        <begin position="28"/>
        <end position="325"/>
    </location>
</feature>
<sequence>MKLKNSILDIPQDDIFKNDMLGRGDSVKNLTLLLENVSSPLVFSVNAPWGAGKTTYLKMLNASLIASNSKSIYFSAWETDFAVDPLLAFLGEMNTGLSGLLKGNTKKSKAWAKAKEAGAHILRRGVPVGVKIATAGLLDVDKIIEAEVGKLSEELSKDVIAAYSQNKKAISEFKKNVAEVLKADEGETEKLYIFVDELDRCRPTYAIELLERIKHLLDIEGLVFVLALDKIQLAHSVKAVYGADFDALGYLKRFIDIEFSLPEVGVASYIFHLFSNLGLESYFSGRKKGDNAYDKDHLLKTLNVVSKGMSLRSIEQLLAKIKLITLTVPDNQLFYPVFVVYLLYVKDSYPEVYEEFSRPKSTGAEILSVLEKVFSDGDDQVVWSKQYIEAIVISGKMDGAKAWSDNKILELTEVAQSEAVNDVRVRHSIRVLELVQYFNRYGNSVSLDNIFKRINMLSGFNFS</sequence>
<proteinExistence type="predicted"/>
<dbReference type="EMBL" id="CP117450">
    <property type="protein sequence ID" value="WLH04246.1"/>
    <property type="molecule type" value="Genomic_DNA"/>
</dbReference>
<protein>
    <submittedName>
        <fullName evidence="2">P-loop NTPase fold protein</fullName>
    </submittedName>
</protein>
<evidence type="ECO:0000313" key="3">
    <source>
        <dbReference type="Proteomes" id="UP001236748"/>
    </source>
</evidence>
<dbReference type="RefSeq" id="WP_305386405.1">
    <property type="nucleotide sequence ID" value="NZ_CP117450.1"/>
</dbReference>
<name>A0ABY9FLN1_9PSED</name>
<dbReference type="InterPro" id="IPR011646">
    <property type="entry name" value="KAP_P-loop"/>
</dbReference>